<accession>A0ABW6I8Z3</accession>
<dbReference type="Pfam" id="PF00582">
    <property type="entry name" value="Usp"/>
    <property type="match status" value="1"/>
</dbReference>
<dbReference type="PIRSF" id="PIRSF006276">
    <property type="entry name" value="UspA"/>
    <property type="match status" value="1"/>
</dbReference>
<evidence type="ECO:0000313" key="3">
    <source>
        <dbReference type="EMBL" id="MFE4104643.1"/>
    </source>
</evidence>
<dbReference type="EMBL" id="JBHZOL010000001">
    <property type="protein sequence ID" value="MFE4104643.1"/>
    <property type="molecule type" value="Genomic_DNA"/>
</dbReference>
<dbReference type="InterPro" id="IPR006016">
    <property type="entry name" value="UspA"/>
</dbReference>
<evidence type="ECO:0000256" key="1">
    <source>
        <dbReference type="ARBA" id="ARBA00008791"/>
    </source>
</evidence>
<evidence type="ECO:0000259" key="2">
    <source>
        <dbReference type="Pfam" id="PF00582"/>
    </source>
</evidence>
<comment type="similarity">
    <text evidence="1">Belongs to the universal stress protein A family.</text>
</comment>
<feature type="domain" description="UspA" evidence="2">
    <location>
        <begin position="1"/>
        <end position="157"/>
    </location>
</feature>
<dbReference type="PANTHER" id="PTHR46268:SF8">
    <property type="entry name" value="UNIVERSAL STRESS PROTEIN SLL1388"/>
    <property type="match status" value="1"/>
</dbReference>
<evidence type="ECO:0000313" key="4">
    <source>
        <dbReference type="Proteomes" id="UP001600165"/>
    </source>
</evidence>
<gene>
    <name evidence="3" type="ORF">ACFVKH_00040</name>
</gene>
<organism evidence="3 4">
    <name type="scientific">Almyronema epifaneia S1</name>
    <dbReference type="NCBI Taxonomy" id="2991925"/>
    <lineage>
        <taxon>Bacteria</taxon>
        <taxon>Bacillati</taxon>
        <taxon>Cyanobacteriota</taxon>
        <taxon>Cyanophyceae</taxon>
        <taxon>Nodosilineales</taxon>
        <taxon>Nodosilineaceae</taxon>
        <taxon>Almyronema</taxon>
        <taxon>Almyronema epifaneia</taxon>
    </lineage>
</organism>
<reference evidence="3 4" key="1">
    <citation type="submission" date="2024-10" db="EMBL/GenBank/DDBJ databases">
        <authorList>
            <person name="Ratan Roy A."/>
            <person name="Morales Sandoval P.H."/>
            <person name="De Los Santos Villalobos S."/>
            <person name="Chakraborty S."/>
            <person name="Mukherjee J."/>
        </authorList>
    </citation>
    <scope>NUCLEOTIDE SEQUENCE [LARGE SCALE GENOMIC DNA]</scope>
    <source>
        <strain evidence="3 4">S1</strain>
    </source>
</reference>
<dbReference type="InterPro" id="IPR014729">
    <property type="entry name" value="Rossmann-like_a/b/a_fold"/>
</dbReference>
<comment type="caution">
    <text evidence="3">The sequence shown here is derived from an EMBL/GenBank/DDBJ whole genome shotgun (WGS) entry which is preliminary data.</text>
</comment>
<dbReference type="Gene3D" id="3.40.50.620">
    <property type="entry name" value="HUPs"/>
    <property type="match status" value="1"/>
</dbReference>
<name>A0ABW6I8Z3_9CYAN</name>
<dbReference type="InterPro" id="IPR006015">
    <property type="entry name" value="Universal_stress_UspA"/>
</dbReference>
<dbReference type="CDD" id="cd00293">
    <property type="entry name" value="USP-like"/>
    <property type="match status" value="1"/>
</dbReference>
<proteinExistence type="inferred from homology"/>
<dbReference type="PRINTS" id="PR01438">
    <property type="entry name" value="UNVRSLSTRESS"/>
</dbReference>
<dbReference type="PANTHER" id="PTHR46268">
    <property type="entry name" value="STRESS RESPONSE PROTEIN NHAX"/>
    <property type="match status" value="1"/>
</dbReference>
<keyword evidence="4" id="KW-1185">Reference proteome</keyword>
<dbReference type="SUPFAM" id="SSF52402">
    <property type="entry name" value="Adenine nucleotide alpha hydrolases-like"/>
    <property type="match status" value="1"/>
</dbReference>
<dbReference type="Proteomes" id="UP001600165">
    <property type="component" value="Unassembled WGS sequence"/>
</dbReference>
<dbReference type="RefSeq" id="WP_377960117.1">
    <property type="nucleotide sequence ID" value="NZ_JBHZOL010000001.1"/>
</dbReference>
<protein>
    <submittedName>
        <fullName evidence="3">Universal stress protein</fullName>
    </submittedName>
</protein>
<sequence length="176" mass="19231">MFQKILVAIDRSEASKPVLAQAIALAKATNASLMLVHVLSTDEEGSPDLPVHPYASYYPIMNDTVWQSYRQQWDVYEEEMTAWLKQQAQTAIEAGVSTEFSQNSGSAGKTICDIARSWQAALIMVGSRGRSGLKELLLGSVSNYVMHHAPCSVLIVHPQKQGSPLQDNATQAEVLA</sequence>